<feature type="transmembrane region" description="Helical" evidence="1">
    <location>
        <begin position="65"/>
        <end position="85"/>
    </location>
</feature>
<proteinExistence type="predicted"/>
<feature type="transmembrane region" description="Helical" evidence="1">
    <location>
        <begin position="97"/>
        <end position="122"/>
    </location>
</feature>
<evidence type="ECO:0000256" key="1">
    <source>
        <dbReference type="SAM" id="Phobius"/>
    </source>
</evidence>
<accession>A0A226D419</accession>
<protein>
    <submittedName>
        <fullName evidence="2">Uncharacterized protein</fullName>
    </submittedName>
</protein>
<feature type="transmembrane region" description="Helical" evidence="1">
    <location>
        <begin position="161"/>
        <end position="181"/>
    </location>
</feature>
<gene>
    <name evidence="2" type="ORF">Fcan01_25904</name>
</gene>
<keyword evidence="3" id="KW-1185">Reference proteome</keyword>
<comment type="caution">
    <text evidence="2">The sequence shown here is derived from an EMBL/GenBank/DDBJ whole genome shotgun (WGS) entry which is preliminary data.</text>
</comment>
<reference evidence="2 3" key="1">
    <citation type="submission" date="2015-12" db="EMBL/GenBank/DDBJ databases">
        <title>The genome of Folsomia candida.</title>
        <authorList>
            <person name="Faddeeva A."/>
            <person name="Derks M.F."/>
            <person name="Anvar Y."/>
            <person name="Smit S."/>
            <person name="Van Straalen N."/>
            <person name="Roelofs D."/>
        </authorList>
    </citation>
    <scope>NUCLEOTIDE SEQUENCE [LARGE SCALE GENOMIC DNA]</scope>
    <source>
        <strain evidence="2 3">VU population</strain>
        <tissue evidence="2">Whole body</tissue>
    </source>
</reference>
<evidence type="ECO:0000313" key="2">
    <source>
        <dbReference type="EMBL" id="OXA39401.1"/>
    </source>
</evidence>
<keyword evidence="1" id="KW-1133">Transmembrane helix</keyword>
<keyword evidence="1" id="KW-0812">Transmembrane</keyword>
<feature type="transmembrane region" description="Helical" evidence="1">
    <location>
        <begin position="201"/>
        <end position="221"/>
    </location>
</feature>
<name>A0A226D419_FOLCA</name>
<sequence length="280" mass="32054">MVSAVKQFFKSLLPPAPSAPPIEPFSNFYYLILQYILNLGNYFGVTSMSWDASNLTTKITRSPCIYWKCVCAMTAYILHSVFLIVKAIHCSSENCSVIHLCHIVVFLSYTTYVTLSMTVTILQAHTYSHSINLILDYLEKYYGRWPLPDARKRNGPFLSKILIFLQLVMILVPATFAVHAATFPEFPIYISSHFPPPYSNLLISINSLIFLTPIMVTDLRAGSKRSDLLSRVNLPKEYRSFEIVQLLRMEPYEKLILHTIPHHNLYFNDLRVGDLSSKFA</sequence>
<keyword evidence="1" id="KW-0472">Membrane</keyword>
<organism evidence="2 3">
    <name type="scientific">Folsomia candida</name>
    <name type="common">Springtail</name>
    <dbReference type="NCBI Taxonomy" id="158441"/>
    <lineage>
        <taxon>Eukaryota</taxon>
        <taxon>Metazoa</taxon>
        <taxon>Ecdysozoa</taxon>
        <taxon>Arthropoda</taxon>
        <taxon>Hexapoda</taxon>
        <taxon>Collembola</taxon>
        <taxon>Entomobryomorpha</taxon>
        <taxon>Isotomoidea</taxon>
        <taxon>Isotomidae</taxon>
        <taxon>Proisotominae</taxon>
        <taxon>Folsomia</taxon>
    </lineage>
</organism>
<dbReference type="AlphaFoldDB" id="A0A226D419"/>
<evidence type="ECO:0000313" key="3">
    <source>
        <dbReference type="Proteomes" id="UP000198287"/>
    </source>
</evidence>
<dbReference type="EMBL" id="LNIX01000039">
    <property type="protein sequence ID" value="OXA39401.1"/>
    <property type="molecule type" value="Genomic_DNA"/>
</dbReference>
<feature type="transmembrane region" description="Helical" evidence="1">
    <location>
        <begin position="28"/>
        <end position="45"/>
    </location>
</feature>
<dbReference type="Proteomes" id="UP000198287">
    <property type="component" value="Unassembled WGS sequence"/>
</dbReference>